<evidence type="ECO:0000256" key="5">
    <source>
        <dbReference type="ARBA" id="ARBA00022827"/>
    </source>
</evidence>
<evidence type="ECO:0000256" key="1">
    <source>
        <dbReference type="ARBA" id="ARBA00001974"/>
    </source>
</evidence>
<dbReference type="SUPFAM" id="SSF51905">
    <property type="entry name" value="FAD/NAD(P)-binding domain"/>
    <property type="match status" value="1"/>
</dbReference>
<evidence type="ECO:0000256" key="7">
    <source>
        <dbReference type="ARBA" id="ARBA00023002"/>
    </source>
</evidence>
<dbReference type="EMBL" id="NCXK01000002">
    <property type="protein sequence ID" value="PAK79123.1"/>
    <property type="molecule type" value="Genomic_DNA"/>
</dbReference>
<keyword evidence="7" id="KW-0560">Oxidoreductase</keyword>
<dbReference type="PRINTS" id="PR00411">
    <property type="entry name" value="PNDRDTASEI"/>
</dbReference>
<evidence type="ECO:0000256" key="2">
    <source>
        <dbReference type="ARBA" id="ARBA00004924"/>
    </source>
</evidence>
<evidence type="ECO:0000313" key="8">
    <source>
        <dbReference type="EMBL" id="PAK79123.1"/>
    </source>
</evidence>
<evidence type="ECO:0000256" key="6">
    <source>
        <dbReference type="ARBA" id="ARBA00022857"/>
    </source>
</evidence>
<dbReference type="GO" id="GO:0004497">
    <property type="term" value="F:monooxygenase activity"/>
    <property type="evidence" value="ECO:0007669"/>
    <property type="project" value="TreeGrafter"/>
</dbReference>
<proteinExistence type="inferred from homology"/>
<organism evidence="8 9">
    <name type="scientific">Acetobacter fabarum</name>
    <dbReference type="NCBI Taxonomy" id="483199"/>
    <lineage>
        <taxon>Bacteria</taxon>
        <taxon>Pseudomonadati</taxon>
        <taxon>Pseudomonadota</taxon>
        <taxon>Alphaproteobacteria</taxon>
        <taxon>Acetobacterales</taxon>
        <taxon>Acetobacteraceae</taxon>
        <taxon>Acetobacter</taxon>
    </lineage>
</organism>
<evidence type="ECO:0000256" key="4">
    <source>
        <dbReference type="ARBA" id="ARBA00022630"/>
    </source>
</evidence>
<comment type="cofactor">
    <cofactor evidence="1">
        <name>FAD</name>
        <dbReference type="ChEBI" id="CHEBI:57692"/>
    </cofactor>
</comment>
<dbReference type="InterPro" id="IPR050982">
    <property type="entry name" value="Auxin_biosynth/cation_transpt"/>
</dbReference>
<dbReference type="PANTHER" id="PTHR43539:SF91">
    <property type="entry name" value="FAD-DEPENDENT URATE HYDROXYLASE"/>
    <property type="match status" value="1"/>
</dbReference>
<dbReference type="AlphaFoldDB" id="A0A269Y0N4"/>
<dbReference type="Pfam" id="PF13434">
    <property type="entry name" value="Lys_Orn_oxgnase"/>
    <property type="match status" value="1"/>
</dbReference>
<keyword evidence="4" id="KW-0285">Flavoprotein</keyword>
<comment type="caution">
    <text evidence="8">The sequence shown here is derived from an EMBL/GenBank/DDBJ whole genome shotgun (WGS) entry which is preliminary data.</text>
</comment>
<dbReference type="RefSeq" id="WP_095349349.1">
    <property type="nucleotide sequence ID" value="NZ_JBDNSQ010000014.1"/>
</dbReference>
<evidence type="ECO:0000256" key="3">
    <source>
        <dbReference type="ARBA" id="ARBA00007588"/>
    </source>
</evidence>
<gene>
    <name evidence="8" type="ORF">B8X00_04270</name>
</gene>
<keyword evidence="6" id="KW-0521">NADP</keyword>
<evidence type="ECO:0000313" key="9">
    <source>
        <dbReference type="Proteomes" id="UP000216151"/>
    </source>
</evidence>
<dbReference type="PANTHER" id="PTHR43539">
    <property type="entry name" value="FLAVIN-BINDING MONOOXYGENASE-LIKE PROTEIN (AFU_ORTHOLOGUE AFUA_4G09220)"/>
    <property type="match status" value="1"/>
</dbReference>
<dbReference type="InterPro" id="IPR036188">
    <property type="entry name" value="FAD/NAD-bd_sf"/>
</dbReference>
<dbReference type="GO" id="GO:0050660">
    <property type="term" value="F:flavin adenine dinucleotide binding"/>
    <property type="evidence" value="ECO:0007669"/>
    <property type="project" value="TreeGrafter"/>
</dbReference>
<reference evidence="8 9" key="1">
    <citation type="submission" date="2017-04" db="EMBL/GenBank/DDBJ databases">
        <title>Kefir bacterial isolates.</title>
        <authorList>
            <person name="Kim Y."/>
            <person name="Blasche S."/>
            <person name="Patil K.R."/>
        </authorList>
    </citation>
    <scope>NUCLEOTIDE SEQUENCE [LARGE SCALE GENOMIC DNA]</scope>
    <source>
        <strain evidence="8 9">KR</strain>
    </source>
</reference>
<protein>
    <submittedName>
        <fullName evidence="8">Oxidoreductase</fullName>
    </submittedName>
</protein>
<dbReference type="Proteomes" id="UP000216151">
    <property type="component" value="Unassembled WGS sequence"/>
</dbReference>
<dbReference type="Gene3D" id="3.50.50.60">
    <property type="entry name" value="FAD/NAD(P)-binding domain"/>
    <property type="match status" value="1"/>
</dbReference>
<keyword evidence="5" id="KW-0274">FAD</keyword>
<dbReference type="InterPro" id="IPR025700">
    <property type="entry name" value="Lys/Orn_oxygenase"/>
</dbReference>
<keyword evidence="9" id="KW-1185">Reference proteome</keyword>
<comment type="similarity">
    <text evidence="3">Belongs to the lysine N(6)-hydroxylase/L-ornithine N(5)-oxygenase family.</text>
</comment>
<accession>A0A269Y0N4</accession>
<dbReference type="OrthoDB" id="8671611at2"/>
<sequence>MEQLNKRVRDDLAKIEFASGNWCVPHQHNGRDVLDVAIIGGGQGGLATCFGLRRRGVANTCIFDMAPEGEEGPWVTFARMITLRTPKHVTGPDLGIPSLTPQSWFEAKYGEQAWRDLDKISRHDWQDYLLWLRDVLDLPVKNEHRLADIAWEDGLLRLTFTGAGGAEHVVWARRAVLATGIEGGGAWHVPDFIREGLPKSRYAHTCEQIDFEALRGKRIGVLGAGASAFDNAATVLEHGAASVDLCLRRKQIPTVNPYRWMENAGFLSYLADLPDLLRWRFMYKIYDLNQPPPQDTFWRCRKHPNFAYHPGTPWTAVREENGAVVVTTPKGEMEFDFLIIGTGFIIDLTKRPELGRIASRVALWKDRFEAPADEQSALLGSHPYLSNAFQFQPLEANDPLAPMMQCIYNFTFSAMPSMGLAGATISGMRFGVEKLTNCIGRSLFVEDGALHLQSLLDYNVDELTSFDPPPEQA</sequence>
<comment type="pathway">
    <text evidence="2">Siderophore biosynthesis.</text>
</comment>
<name>A0A269Y0N4_9PROT</name>